<dbReference type="InterPro" id="IPR036890">
    <property type="entry name" value="HATPase_C_sf"/>
</dbReference>
<comment type="subcellular location">
    <subcellularLocation>
        <location evidence="2">Cell membrane</location>
        <topology evidence="2">Multi-pass membrane protein</topology>
    </subcellularLocation>
</comment>
<dbReference type="NCBIfam" id="TIGR00229">
    <property type="entry name" value="sensory_box"/>
    <property type="match status" value="2"/>
</dbReference>
<evidence type="ECO:0000256" key="8">
    <source>
        <dbReference type="ARBA" id="ARBA00022777"/>
    </source>
</evidence>
<dbReference type="EC" id="2.7.13.3" evidence="3"/>
<keyword evidence="8" id="KW-0418">Kinase</keyword>
<dbReference type="SMART" id="SM00086">
    <property type="entry name" value="PAC"/>
    <property type="match status" value="2"/>
</dbReference>
<dbReference type="Pfam" id="PF00072">
    <property type="entry name" value="Response_reg"/>
    <property type="match status" value="1"/>
</dbReference>
<keyword evidence="4" id="KW-1003">Cell membrane</keyword>
<dbReference type="SUPFAM" id="SSF55874">
    <property type="entry name" value="ATPase domain of HSP90 chaperone/DNA topoisomerase II/histidine kinase"/>
    <property type="match status" value="1"/>
</dbReference>
<dbReference type="RefSeq" id="WP_171594067.1">
    <property type="nucleotide sequence ID" value="NZ_RZNH01000003.1"/>
</dbReference>
<feature type="domain" description="PAS" evidence="16">
    <location>
        <begin position="202"/>
        <end position="245"/>
    </location>
</feature>
<dbReference type="InterPro" id="IPR035965">
    <property type="entry name" value="PAS-like_dom_sf"/>
</dbReference>
<dbReference type="SUPFAM" id="SSF55785">
    <property type="entry name" value="PYP-like sensor domain (PAS domain)"/>
    <property type="match status" value="2"/>
</dbReference>
<gene>
    <name evidence="18" type="ORF">ELS83_03085</name>
</gene>
<dbReference type="InterPro" id="IPR000700">
    <property type="entry name" value="PAS-assoc_C"/>
</dbReference>
<dbReference type="Pfam" id="PF00512">
    <property type="entry name" value="HisKA"/>
    <property type="match status" value="1"/>
</dbReference>
<dbReference type="CDD" id="cd00130">
    <property type="entry name" value="PAS"/>
    <property type="match status" value="2"/>
</dbReference>
<dbReference type="Pfam" id="PF07694">
    <property type="entry name" value="5TM-5TMR_LYT"/>
    <property type="match status" value="1"/>
</dbReference>
<evidence type="ECO:0000256" key="7">
    <source>
        <dbReference type="ARBA" id="ARBA00022692"/>
    </source>
</evidence>
<dbReference type="InterPro" id="IPR003661">
    <property type="entry name" value="HisK_dim/P_dom"/>
</dbReference>
<keyword evidence="9 13" id="KW-1133">Transmembrane helix</keyword>
<keyword evidence="5 11" id="KW-0597">Phosphoprotein</keyword>
<feature type="domain" description="PAC" evidence="17">
    <location>
        <begin position="398"/>
        <end position="455"/>
    </location>
</feature>
<organism evidence="18 19">
    <name type="scientific">Marinifilum caeruleilacunae</name>
    <dbReference type="NCBI Taxonomy" id="2499076"/>
    <lineage>
        <taxon>Bacteria</taxon>
        <taxon>Pseudomonadati</taxon>
        <taxon>Bacteroidota</taxon>
        <taxon>Bacteroidia</taxon>
        <taxon>Marinilabiliales</taxon>
        <taxon>Marinifilaceae</taxon>
    </lineage>
</organism>
<keyword evidence="6" id="KW-0808">Transferase</keyword>
<feature type="modified residue" description="4-aspartylphosphate" evidence="11">
    <location>
        <position position="762"/>
    </location>
</feature>
<evidence type="ECO:0000256" key="6">
    <source>
        <dbReference type="ARBA" id="ARBA00022679"/>
    </source>
</evidence>
<feature type="transmembrane region" description="Helical" evidence="13">
    <location>
        <begin position="70"/>
        <end position="91"/>
    </location>
</feature>
<evidence type="ECO:0000259" key="17">
    <source>
        <dbReference type="PROSITE" id="PS50113"/>
    </source>
</evidence>
<dbReference type="PRINTS" id="PR00344">
    <property type="entry name" value="BCTRLSENSOR"/>
</dbReference>
<dbReference type="PROSITE" id="PS50113">
    <property type="entry name" value="PAC"/>
    <property type="match status" value="2"/>
</dbReference>
<dbReference type="SMART" id="SM00388">
    <property type="entry name" value="HisKA"/>
    <property type="match status" value="1"/>
</dbReference>
<evidence type="ECO:0000256" key="2">
    <source>
        <dbReference type="ARBA" id="ARBA00004651"/>
    </source>
</evidence>
<dbReference type="Gene3D" id="1.10.287.130">
    <property type="match status" value="1"/>
</dbReference>
<feature type="transmembrane region" description="Helical" evidence="13">
    <location>
        <begin position="137"/>
        <end position="156"/>
    </location>
</feature>
<comment type="catalytic activity">
    <reaction evidence="1">
        <text>ATP + protein L-histidine = ADP + protein N-phospho-L-histidine.</text>
        <dbReference type="EC" id="2.7.13.3"/>
    </reaction>
</comment>
<dbReference type="SUPFAM" id="SSF47384">
    <property type="entry name" value="Homodimeric domain of signal transducing histidine kinase"/>
    <property type="match status" value="1"/>
</dbReference>
<dbReference type="InterPro" id="IPR001610">
    <property type="entry name" value="PAC"/>
</dbReference>
<dbReference type="SMART" id="SM00387">
    <property type="entry name" value="HATPase_c"/>
    <property type="match status" value="1"/>
</dbReference>
<dbReference type="SMART" id="SM00448">
    <property type="entry name" value="REC"/>
    <property type="match status" value="1"/>
</dbReference>
<feature type="domain" description="Histidine kinase" evidence="14">
    <location>
        <begin position="473"/>
        <end position="696"/>
    </location>
</feature>
<evidence type="ECO:0000256" key="1">
    <source>
        <dbReference type="ARBA" id="ARBA00000085"/>
    </source>
</evidence>
<dbReference type="Gene3D" id="3.30.565.10">
    <property type="entry name" value="Histidine kinase-like ATPase, C-terminal domain"/>
    <property type="match status" value="1"/>
</dbReference>
<keyword evidence="19" id="KW-1185">Reference proteome</keyword>
<feature type="transmembrane region" description="Helical" evidence="13">
    <location>
        <begin position="163"/>
        <end position="186"/>
    </location>
</feature>
<feature type="domain" description="PAS" evidence="16">
    <location>
        <begin position="328"/>
        <end position="414"/>
    </location>
</feature>
<evidence type="ECO:0000256" key="3">
    <source>
        <dbReference type="ARBA" id="ARBA00012438"/>
    </source>
</evidence>
<dbReference type="Gene3D" id="1.10.1760.20">
    <property type="match status" value="1"/>
</dbReference>
<dbReference type="CDD" id="cd00082">
    <property type="entry name" value="HisKA"/>
    <property type="match status" value="1"/>
</dbReference>
<dbReference type="Pfam" id="PF02518">
    <property type="entry name" value="HATPase_c"/>
    <property type="match status" value="1"/>
</dbReference>
<dbReference type="InterPro" id="IPR011006">
    <property type="entry name" value="CheY-like_superfamily"/>
</dbReference>
<dbReference type="PROSITE" id="PS50110">
    <property type="entry name" value="RESPONSE_REGULATORY"/>
    <property type="match status" value="1"/>
</dbReference>
<keyword evidence="7 13" id="KW-0812">Transmembrane</keyword>
<dbReference type="Pfam" id="PF08448">
    <property type="entry name" value="PAS_4"/>
    <property type="match status" value="1"/>
</dbReference>
<protein>
    <recommendedName>
        <fullName evidence="3">histidine kinase</fullName>
        <ecNumber evidence="3">2.7.13.3</ecNumber>
    </recommendedName>
</protein>
<evidence type="ECO:0000259" key="14">
    <source>
        <dbReference type="PROSITE" id="PS50109"/>
    </source>
</evidence>
<dbReference type="InterPro" id="IPR036097">
    <property type="entry name" value="HisK_dim/P_sf"/>
</dbReference>
<dbReference type="InterPro" id="IPR013767">
    <property type="entry name" value="PAS_fold"/>
</dbReference>
<evidence type="ECO:0000256" key="13">
    <source>
        <dbReference type="SAM" id="Phobius"/>
    </source>
</evidence>
<dbReference type="InterPro" id="IPR013656">
    <property type="entry name" value="PAS_4"/>
</dbReference>
<comment type="caution">
    <text evidence="18">The sequence shown here is derived from an EMBL/GenBank/DDBJ whole genome shotgun (WGS) entry which is preliminary data.</text>
</comment>
<evidence type="ECO:0000259" key="15">
    <source>
        <dbReference type="PROSITE" id="PS50110"/>
    </source>
</evidence>
<dbReference type="InterPro" id="IPR004358">
    <property type="entry name" value="Sig_transdc_His_kin-like_C"/>
</dbReference>
<dbReference type="Proteomes" id="UP000732105">
    <property type="component" value="Unassembled WGS sequence"/>
</dbReference>
<evidence type="ECO:0000256" key="11">
    <source>
        <dbReference type="PROSITE-ProRule" id="PRU00169"/>
    </source>
</evidence>
<feature type="domain" description="Response regulatory" evidence="15">
    <location>
        <begin position="713"/>
        <end position="827"/>
    </location>
</feature>
<dbReference type="InterPro" id="IPR011620">
    <property type="entry name" value="Sig_transdc_His_kinase_LytS_TM"/>
</dbReference>
<evidence type="ECO:0000259" key="16">
    <source>
        <dbReference type="PROSITE" id="PS50112"/>
    </source>
</evidence>
<dbReference type="InterPro" id="IPR005467">
    <property type="entry name" value="His_kinase_dom"/>
</dbReference>
<evidence type="ECO:0000256" key="10">
    <source>
        <dbReference type="ARBA" id="ARBA00023136"/>
    </source>
</evidence>
<dbReference type="EMBL" id="RZNH01000003">
    <property type="protein sequence ID" value="NOU58789.1"/>
    <property type="molecule type" value="Genomic_DNA"/>
</dbReference>
<dbReference type="SUPFAM" id="SSF52172">
    <property type="entry name" value="CheY-like"/>
    <property type="match status" value="1"/>
</dbReference>
<feature type="transmembrane region" description="Helical" evidence="13">
    <location>
        <begin position="6"/>
        <end position="28"/>
    </location>
</feature>
<dbReference type="SMART" id="SM00091">
    <property type="entry name" value="PAS"/>
    <property type="match status" value="2"/>
</dbReference>
<feature type="transmembrane region" description="Helical" evidence="13">
    <location>
        <begin position="103"/>
        <end position="125"/>
    </location>
</feature>
<name>A0ABX1WS80_9BACT</name>
<keyword evidence="10 13" id="KW-0472">Membrane</keyword>
<evidence type="ECO:0000256" key="4">
    <source>
        <dbReference type="ARBA" id="ARBA00022475"/>
    </source>
</evidence>
<dbReference type="InterPro" id="IPR003594">
    <property type="entry name" value="HATPase_dom"/>
</dbReference>
<proteinExistence type="predicted"/>
<dbReference type="Gene3D" id="3.30.450.20">
    <property type="entry name" value="PAS domain"/>
    <property type="match status" value="2"/>
</dbReference>
<feature type="transmembrane region" description="Helical" evidence="13">
    <location>
        <begin position="40"/>
        <end position="58"/>
    </location>
</feature>
<feature type="domain" description="PAC" evidence="17">
    <location>
        <begin position="275"/>
        <end position="327"/>
    </location>
</feature>
<sequence length="828" mass="94171">MSDSILLGLVQNAAILLSLSILNEYLWVNKTETNSRSKQVLFGMIFGVICIILMMTSWKASSGIVFDTRSVALSISGLFFGAIPTLVAMLITSLYRLWMGGDGVVMGIAVIICSGSIGIIWKYMFPRIGNQLKWIELLLMGFVVHIVMLFCTFLLPSEKIYAVLSYMVLPLLTIYPFVNMLLGLFMNRQIQNAQNRSNLSNTEEKYSQLYESMSDAYVVMDIEHNIMECNYALQEILGFSEAELLRMNCKEITPDKWLDIDENITREVHQKGSSRLYEKECVKKDGSIVPVELRVHLLRDEYDEPKGYWAIIRDISIRVNALNEIDNERARLETILETVPEMIWLKDREGKYLACNNNFADFLGVKEKDLIGHSDHMIYDSEELADFYFQKDLDVIKSASTVRFVNVAKSATNDREILTETIKTPMYDSKGNITGVLGVSRDISEIKKAEEELRRAKEQAEESDKLKSIFLANMSHEIRTPMNAIMGFSELLIDSGIEEVERMQYVNIIQQSGNRLLQIIDDIVDLSKLEMNQIAVKNSEFNLFCLMRECIEIHKNSEQLRSKPNLDVRIKSNPELEVLDLSSDQTRIQQVLDNLIDNSIKFSDSGIVEIGCNLIEKENSAFAEVYVKDDGIGIPEDRHEVIFERFRQGDEEHFIDGTGLGLSICKGLVELLGGTIRFESEVGEGSTFYFSIPLSDEFVKRSAIDSESSTSKKILIAENDYNSFLYVKKLFDDEDVEILYAENSNVMLDKLKQTSPDLLIMDLNIPGRDSMQCLNEIKKTEISTRVIAQTAFVLNGQEERCLDAGCDGYLIKPFSKEEFFSQVRKAMA</sequence>
<dbReference type="CDD" id="cd16922">
    <property type="entry name" value="HATPase_EvgS-ArcB-TorS-like"/>
    <property type="match status" value="1"/>
</dbReference>
<keyword evidence="12" id="KW-0175">Coiled coil</keyword>
<dbReference type="Pfam" id="PF00989">
    <property type="entry name" value="PAS"/>
    <property type="match status" value="1"/>
</dbReference>
<evidence type="ECO:0000256" key="9">
    <source>
        <dbReference type="ARBA" id="ARBA00022989"/>
    </source>
</evidence>
<evidence type="ECO:0000313" key="18">
    <source>
        <dbReference type="EMBL" id="NOU58789.1"/>
    </source>
</evidence>
<reference evidence="18 19" key="1">
    <citation type="submission" date="2018-12" db="EMBL/GenBank/DDBJ databases">
        <title>Marinifilum JC070 sp. nov., a marine bacterium isolated from Yongle Blue Hole in the South China Sea.</title>
        <authorList>
            <person name="Fu T."/>
        </authorList>
    </citation>
    <scope>NUCLEOTIDE SEQUENCE [LARGE SCALE GENOMIC DNA]</scope>
    <source>
        <strain evidence="18 19">JC070</strain>
    </source>
</reference>
<feature type="coiled-coil region" evidence="12">
    <location>
        <begin position="439"/>
        <end position="466"/>
    </location>
</feature>
<dbReference type="PROSITE" id="PS50109">
    <property type="entry name" value="HIS_KIN"/>
    <property type="match status" value="1"/>
</dbReference>
<dbReference type="PANTHER" id="PTHR43047">
    <property type="entry name" value="TWO-COMPONENT HISTIDINE PROTEIN KINASE"/>
    <property type="match status" value="1"/>
</dbReference>
<evidence type="ECO:0000313" key="19">
    <source>
        <dbReference type="Proteomes" id="UP000732105"/>
    </source>
</evidence>
<dbReference type="Gene3D" id="3.40.50.2300">
    <property type="match status" value="1"/>
</dbReference>
<accession>A0ABX1WS80</accession>
<evidence type="ECO:0000256" key="5">
    <source>
        <dbReference type="ARBA" id="ARBA00022553"/>
    </source>
</evidence>
<dbReference type="InterPro" id="IPR001789">
    <property type="entry name" value="Sig_transdc_resp-reg_receiver"/>
</dbReference>
<dbReference type="InterPro" id="IPR000014">
    <property type="entry name" value="PAS"/>
</dbReference>
<evidence type="ECO:0000256" key="12">
    <source>
        <dbReference type="SAM" id="Coils"/>
    </source>
</evidence>
<dbReference type="PROSITE" id="PS50112">
    <property type="entry name" value="PAS"/>
    <property type="match status" value="2"/>
</dbReference>